<evidence type="ECO:0000256" key="12">
    <source>
        <dbReference type="ARBA" id="ARBA00023157"/>
    </source>
</evidence>
<evidence type="ECO:0000259" key="18">
    <source>
        <dbReference type="PROSITE" id="PS52012"/>
    </source>
</evidence>
<dbReference type="Pfam" id="PF05730">
    <property type="entry name" value="CFEM"/>
    <property type="match status" value="1"/>
</dbReference>
<evidence type="ECO:0000256" key="8">
    <source>
        <dbReference type="ARBA" id="ARBA00022723"/>
    </source>
</evidence>
<evidence type="ECO:0000256" key="17">
    <source>
        <dbReference type="SAM" id="SignalP"/>
    </source>
</evidence>
<evidence type="ECO:0000256" key="11">
    <source>
        <dbReference type="ARBA" id="ARBA00023136"/>
    </source>
</evidence>
<dbReference type="Proteomes" id="UP001610563">
    <property type="component" value="Unassembled WGS sequence"/>
</dbReference>
<evidence type="ECO:0000256" key="1">
    <source>
        <dbReference type="ARBA" id="ARBA00004609"/>
    </source>
</evidence>
<keyword evidence="10 15" id="KW-0408">Iron</keyword>
<keyword evidence="13" id="KW-0325">Glycoprotein</keyword>
<reference evidence="19 20" key="1">
    <citation type="submission" date="2024-07" db="EMBL/GenBank/DDBJ databases">
        <title>Section-level genome sequencing and comparative genomics of Aspergillus sections Usti and Cavernicolus.</title>
        <authorList>
            <consortium name="Lawrence Berkeley National Laboratory"/>
            <person name="Nybo J.L."/>
            <person name="Vesth T.C."/>
            <person name="Theobald S."/>
            <person name="Frisvad J.C."/>
            <person name="Larsen T.O."/>
            <person name="Kjaerboelling I."/>
            <person name="Rothschild-Mancinelli K."/>
            <person name="Lyhne E.K."/>
            <person name="Kogle M.E."/>
            <person name="Barry K."/>
            <person name="Clum A."/>
            <person name="Na H."/>
            <person name="Ledsgaard L."/>
            <person name="Lin J."/>
            <person name="Lipzen A."/>
            <person name="Kuo A."/>
            <person name="Riley R."/>
            <person name="Mondo S."/>
            <person name="Labutti K."/>
            <person name="Haridas S."/>
            <person name="Pangalinan J."/>
            <person name="Salamov A.A."/>
            <person name="Simmons B.A."/>
            <person name="Magnuson J.K."/>
            <person name="Chen J."/>
            <person name="Drula E."/>
            <person name="Henrissat B."/>
            <person name="Wiebenga A."/>
            <person name="Lubbers R.J."/>
            <person name="Gomes A.C."/>
            <person name="Makela M.R."/>
            <person name="Stajich J."/>
            <person name="Grigoriev I.V."/>
            <person name="Mortensen U.H."/>
            <person name="De Vries R.P."/>
            <person name="Baker S.E."/>
            <person name="Andersen M.R."/>
        </authorList>
    </citation>
    <scope>NUCLEOTIDE SEQUENCE [LARGE SCALE GENOMIC DNA]</scope>
    <source>
        <strain evidence="19 20">CBS 209.92</strain>
    </source>
</reference>
<organism evidence="19 20">
    <name type="scientific">Aspergillus keveii</name>
    <dbReference type="NCBI Taxonomy" id="714993"/>
    <lineage>
        <taxon>Eukaryota</taxon>
        <taxon>Fungi</taxon>
        <taxon>Dikarya</taxon>
        <taxon>Ascomycota</taxon>
        <taxon>Pezizomycotina</taxon>
        <taxon>Eurotiomycetes</taxon>
        <taxon>Eurotiomycetidae</taxon>
        <taxon>Eurotiales</taxon>
        <taxon>Aspergillaceae</taxon>
        <taxon>Aspergillus</taxon>
        <taxon>Aspergillus subgen. Nidulantes</taxon>
    </lineage>
</organism>
<evidence type="ECO:0000256" key="4">
    <source>
        <dbReference type="ARBA" id="ARBA00022475"/>
    </source>
</evidence>
<keyword evidence="14" id="KW-0449">Lipoprotein</keyword>
<sequence length="277" mass="27108">MKTFTLPMAFLATVGAARAQLSVSDCANMCLSNMLALAGELGCDDGDLECLCETPDYRYGIRDCTAQACPGDDAYAVLNAALEQCPANAWGTGESGGELTITPDPETETTTGAESASSTIITGSDGTTTLVPVTTTTGDESASSTIITGSDGTTTLVPVITTTGTDGETTTSGSGETTTPGGPLGSSTPGVSPTATSTSGQSTSTGSHTPNTTTLATSTSTSTDSSSTSSGNDSENGSSTSSGNVEESTDAPTGAAPRMAIATGAAGALGLAALLVF</sequence>
<feature type="binding site" description="axial binding residue" evidence="15">
    <location>
        <position position="47"/>
    </location>
    <ligand>
        <name>heme</name>
        <dbReference type="ChEBI" id="CHEBI:30413"/>
    </ligand>
    <ligandPart>
        <name>Fe</name>
        <dbReference type="ChEBI" id="CHEBI:18248"/>
    </ligandPart>
</feature>
<comment type="similarity">
    <text evidence="3">Belongs to the RBT5 family.</text>
</comment>
<keyword evidence="7" id="KW-0336">GPI-anchor</keyword>
<evidence type="ECO:0000256" key="10">
    <source>
        <dbReference type="ARBA" id="ARBA00023004"/>
    </source>
</evidence>
<evidence type="ECO:0000313" key="20">
    <source>
        <dbReference type="Proteomes" id="UP001610563"/>
    </source>
</evidence>
<evidence type="ECO:0000256" key="7">
    <source>
        <dbReference type="ARBA" id="ARBA00022622"/>
    </source>
</evidence>
<keyword evidence="5" id="KW-0964">Secreted</keyword>
<keyword evidence="6 15" id="KW-0349">Heme</keyword>
<feature type="disulfide bond" evidence="15">
    <location>
        <begin position="52"/>
        <end position="85"/>
    </location>
</feature>
<keyword evidence="9 17" id="KW-0732">Signal</keyword>
<dbReference type="PANTHER" id="PTHR37928:SF1">
    <property type="entry name" value="CFEM DOMAIN PROTEIN (AFU_ORTHOLOGUE AFUA_6G14090)"/>
    <property type="match status" value="1"/>
</dbReference>
<feature type="disulfide bond" evidence="15">
    <location>
        <begin position="43"/>
        <end position="50"/>
    </location>
</feature>
<dbReference type="SMART" id="SM00747">
    <property type="entry name" value="CFEM"/>
    <property type="match status" value="1"/>
</dbReference>
<evidence type="ECO:0000256" key="6">
    <source>
        <dbReference type="ARBA" id="ARBA00022617"/>
    </source>
</evidence>
<comment type="caution">
    <text evidence="19">The sequence shown here is derived from an EMBL/GenBank/DDBJ whole genome shotgun (WGS) entry which is preliminary data.</text>
</comment>
<evidence type="ECO:0000256" key="14">
    <source>
        <dbReference type="ARBA" id="ARBA00023288"/>
    </source>
</evidence>
<keyword evidence="12 15" id="KW-1015">Disulfide bond</keyword>
<dbReference type="EMBL" id="JBFTWV010000104">
    <property type="protein sequence ID" value="KAL2787054.1"/>
    <property type="molecule type" value="Genomic_DNA"/>
</dbReference>
<gene>
    <name evidence="19" type="ORF">BJX66DRAFT_328114</name>
</gene>
<evidence type="ECO:0000256" key="16">
    <source>
        <dbReference type="SAM" id="MobiDB-lite"/>
    </source>
</evidence>
<keyword evidence="8 15" id="KW-0479">Metal-binding</keyword>
<feature type="region of interest" description="Disordered" evidence="16">
    <location>
        <begin position="92"/>
        <end position="253"/>
    </location>
</feature>
<keyword evidence="11" id="KW-0472">Membrane</keyword>
<accession>A0ABR4FUX8</accession>
<evidence type="ECO:0000256" key="2">
    <source>
        <dbReference type="ARBA" id="ARBA00004613"/>
    </source>
</evidence>
<feature type="domain" description="CFEM" evidence="18">
    <location>
        <begin position="1"/>
        <end position="117"/>
    </location>
</feature>
<dbReference type="InterPro" id="IPR051735">
    <property type="entry name" value="CFEM_domain"/>
</dbReference>
<proteinExistence type="inferred from homology"/>
<comment type="caution">
    <text evidence="15">Lacks conserved residue(s) required for the propagation of feature annotation.</text>
</comment>
<feature type="compositionally biased region" description="Low complexity" evidence="16">
    <location>
        <begin position="100"/>
        <end position="246"/>
    </location>
</feature>
<protein>
    <recommendedName>
        <fullName evidence="18">CFEM domain-containing protein</fullName>
    </recommendedName>
</protein>
<evidence type="ECO:0000256" key="13">
    <source>
        <dbReference type="ARBA" id="ARBA00023180"/>
    </source>
</evidence>
<comment type="subcellular location">
    <subcellularLocation>
        <location evidence="1">Cell membrane</location>
        <topology evidence="1">Lipid-anchor</topology>
        <topology evidence="1">GPI-anchor</topology>
    </subcellularLocation>
    <subcellularLocation>
        <location evidence="2">Secreted</location>
    </subcellularLocation>
</comment>
<name>A0ABR4FUX8_9EURO</name>
<keyword evidence="4" id="KW-1003">Cell membrane</keyword>
<evidence type="ECO:0000313" key="19">
    <source>
        <dbReference type="EMBL" id="KAL2787054.1"/>
    </source>
</evidence>
<evidence type="ECO:0000256" key="3">
    <source>
        <dbReference type="ARBA" id="ARBA00010031"/>
    </source>
</evidence>
<evidence type="ECO:0000256" key="5">
    <source>
        <dbReference type="ARBA" id="ARBA00022525"/>
    </source>
</evidence>
<dbReference type="PANTHER" id="PTHR37928">
    <property type="entry name" value="CFEM DOMAIN PROTEIN (AFU_ORTHOLOGUE AFUA_6G14090)"/>
    <property type="match status" value="1"/>
</dbReference>
<feature type="signal peptide" evidence="17">
    <location>
        <begin position="1"/>
        <end position="19"/>
    </location>
</feature>
<feature type="chain" id="PRO_5046620949" description="CFEM domain-containing protein" evidence="17">
    <location>
        <begin position="20"/>
        <end position="277"/>
    </location>
</feature>
<dbReference type="InterPro" id="IPR008427">
    <property type="entry name" value="Extracellular_membr_CFEM_dom"/>
</dbReference>
<dbReference type="PROSITE" id="PS52012">
    <property type="entry name" value="CFEM"/>
    <property type="match status" value="1"/>
</dbReference>
<keyword evidence="20" id="KW-1185">Reference proteome</keyword>
<evidence type="ECO:0000256" key="9">
    <source>
        <dbReference type="ARBA" id="ARBA00022729"/>
    </source>
</evidence>
<evidence type="ECO:0000256" key="15">
    <source>
        <dbReference type="PROSITE-ProRule" id="PRU01356"/>
    </source>
</evidence>